<accession>A6NWH8</accession>
<dbReference type="InterPro" id="IPR022687">
    <property type="entry name" value="HTH_DTXR"/>
</dbReference>
<evidence type="ECO:0000256" key="3">
    <source>
        <dbReference type="ARBA" id="ARBA00023125"/>
    </source>
</evidence>
<dbReference type="AlphaFoldDB" id="A6NWH8"/>
<dbReference type="GO" id="GO:0003677">
    <property type="term" value="F:DNA binding"/>
    <property type="evidence" value="ECO:0007669"/>
    <property type="project" value="UniProtKB-KW"/>
</dbReference>
<comment type="caution">
    <text evidence="7">The sequence shown here is derived from an EMBL/GenBank/DDBJ whole genome shotgun (WGS) entry which is preliminary data.</text>
</comment>
<dbReference type="eggNOG" id="COG1321">
    <property type="taxonomic scope" value="Bacteria"/>
</dbReference>
<dbReference type="RefSeq" id="WP_006573102.1">
    <property type="nucleotide sequence ID" value="NZ_AAXG02000016.1"/>
</dbReference>
<dbReference type="EMBL" id="AAXG02000016">
    <property type="protein sequence ID" value="EDM99515.1"/>
    <property type="molecule type" value="Genomic_DNA"/>
</dbReference>
<dbReference type="GO" id="GO:0046914">
    <property type="term" value="F:transition metal ion binding"/>
    <property type="evidence" value="ECO:0007669"/>
    <property type="project" value="InterPro"/>
</dbReference>
<keyword evidence="4" id="KW-0804">Transcription</keyword>
<reference evidence="7 8" key="1">
    <citation type="submission" date="2007-04" db="EMBL/GenBank/DDBJ databases">
        <authorList>
            <person name="Fulton L."/>
            <person name="Clifton S."/>
            <person name="Fulton B."/>
            <person name="Xu J."/>
            <person name="Minx P."/>
            <person name="Pepin K.H."/>
            <person name="Johnson M."/>
            <person name="Thiruvilangam P."/>
            <person name="Bhonagiri V."/>
            <person name="Nash W.E."/>
            <person name="Mardis E.R."/>
            <person name="Wilson R.K."/>
        </authorList>
    </citation>
    <scope>NUCLEOTIDE SEQUENCE [LARGE SCALE GENOMIC DNA]</scope>
    <source>
        <strain evidence="7 8">ATCC 29799</strain>
    </source>
</reference>
<evidence type="ECO:0000313" key="8">
    <source>
        <dbReference type="Proteomes" id="UP000003639"/>
    </source>
</evidence>
<dbReference type="PANTHER" id="PTHR33238">
    <property type="entry name" value="IRON (METAL) DEPENDENT REPRESSOR, DTXR FAMILY"/>
    <property type="match status" value="1"/>
</dbReference>
<protein>
    <submittedName>
        <fullName evidence="7">Iron dependent repressor DNA binding domain protein</fullName>
    </submittedName>
</protein>
<keyword evidence="2" id="KW-0805">Transcription regulation</keyword>
<evidence type="ECO:0000259" key="6">
    <source>
        <dbReference type="Pfam" id="PF02742"/>
    </source>
</evidence>
<dbReference type="PANTHER" id="PTHR33238:SF7">
    <property type="entry name" value="IRON-DEPENDENT TRANSCRIPTIONAL REGULATOR"/>
    <property type="match status" value="1"/>
</dbReference>
<dbReference type="GO" id="GO:0046983">
    <property type="term" value="F:protein dimerization activity"/>
    <property type="evidence" value="ECO:0007669"/>
    <property type="project" value="InterPro"/>
</dbReference>
<evidence type="ECO:0000256" key="4">
    <source>
        <dbReference type="ARBA" id="ARBA00023163"/>
    </source>
</evidence>
<name>A6NWH8_9FIRM</name>
<dbReference type="InterPro" id="IPR001367">
    <property type="entry name" value="Fe_dep_repressor"/>
</dbReference>
<dbReference type="InterPro" id="IPR036388">
    <property type="entry name" value="WH-like_DNA-bd_sf"/>
</dbReference>
<dbReference type="InterPro" id="IPR022689">
    <property type="entry name" value="Iron_dep_repressor"/>
</dbReference>
<dbReference type="Gene3D" id="1.10.60.10">
    <property type="entry name" value="Iron dependent repressor, metal binding and dimerisation domain"/>
    <property type="match status" value="1"/>
</dbReference>
<dbReference type="InterPro" id="IPR050536">
    <property type="entry name" value="DtxR_MntR_Metal-Reg"/>
</dbReference>
<dbReference type="GO" id="GO:0003700">
    <property type="term" value="F:DNA-binding transcription factor activity"/>
    <property type="evidence" value="ECO:0007669"/>
    <property type="project" value="InterPro"/>
</dbReference>
<dbReference type="InterPro" id="IPR036390">
    <property type="entry name" value="WH_DNA-bd_sf"/>
</dbReference>
<dbReference type="Pfam" id="PF01325">
    <property type="entry name" value="Fe_dep_repress"/>
    <property type="match status" value="1"/>
</dbReference>
<evidence type="ECO:0000259" key="5">
    <source>
        <dbReference type="Pfam" id="PF01325"/>
    </source>
</evidence>
<organism evidence="7 8">
    <name type="scientific">Pseudoflavonifractor capillosus ATCC 29799</name>
    <dbReference type="NCBI Taxonomy" id="411467"/>
    <lineage>
        <taxon>Bacteria</taxon>
        <taxon>Bacillati</taxon>
        <taxon>Bacillota</taxon>
        <taxon>Clostridia</taxon>
        <taxon>Eubacteriales</taxon>
        <taxon>Oscillospiraceae</taxon>
        <taxon>Pseudoflavonifractor</taxon>
    </lineage>
</organism>
<evidence type="ECO:0000256" key="1">
    <source>
        <dbReference type="ARBA" id="ARBA00007871"/>
    </source>
</evidence>
<dbReference type="Pfam" id="PF02742">
    <property type="entry name" value="Fe_dep_repr_C"/>
    <property type="match status" value="1"/>
</dbReference>
<keyword evidence="3" id="KW-0238">DNA-binding</keyword>
<sequence>MALHQSGEDYLEAILVLQKQRGMVRSVDVARYLDVSKPSVCHAVATLRDGGFLTMDSDYFLHLTDVGREVAEQIYEKHRFFTDRLIAAGVDPETAERDACRIEHVISEESFRRLKAVAEPES</sequence>
<keyword evidence="8" id="KW-1185">Reference proteome</keyword>
<dbReference type="SUPFAM" id="SSF46785">
    <property type="entry name" value="Winged helix' DNA-binding domain"/>
    <property type="match status" value="1"/>
</dbReference>
<feature type="domain" description="HTH dtxR-type" evidence="5">
    <location>
        <begin position="3"/>
        <end position="54"/>
    </location>
</feature>
<evidence type="ECO:0000313" key="7">
    <source>
        <dbReference type="EMBL" id="EDM99515.1"/>
    </source>
</evidence>
<reference evidence="7 8" key="2">
    <citation type="submission" date="2007-06" db="EMBL/GenBank/DDBJ databases">
        <title>Draft genome sequence of Pseudoflavonifractor capillosus ATCC 29799.</title>
        <authorList>
            <person name="Sudarsanam P."/>
            <person name="Ley R."/>
            <person name="Guruge J."/>
            <person name="Turnbaugh P.J."/>
            <person name="Mahowald M."/>
            <person name="Liep D."/>
            <person name="Gordon J."/>
        </authorList>
    </citation>
    <scope>NUCLEOTIDE SEQUENCE [LARGE SCALE GENOMIC DNA]</scope>
    <source>
        <strain evidence="7 8">ATCC 29799</strain>
    </source>
</reference>
<dbReference type="OrthoDB" id="9794394at2"/>
<gene>
    <name evidence="7" type="ORF">BACCAP_02572</name>
</gene>
<dbReference type="SMART" id="SM00529">
    <property type="entry name" value="HTH_DTXR"/>
    <property type="match status" value="1"/>
</dbReference>
<dbReference type="Proteomes" id="UP000003639">
    <property type="component" value="Unassembled WGS sequence"/>
</dbReference>
<proteinExistence type="inferred from homology"/>
<comment type="similarity">
    <text evidence="1">Belongs to the DtxR/MntR family.</text>
</comment>
<evidence type="ECO:0000256" key="2">
    <source>
        <dbReference type="ARBA" id="ARBA00023015"/>
    </source>
</evidence>
<dbReference type="Gene3D" id="1.10.10.10">
    <property type="entry name" value="Winged helix-like DNA-binding domain superfamily/Winged helix DNA-binding domain"/>
    <property type="match status" value="1"/>
</dbReference>
<dbReference type="SUPFAM" id="SSF47979">
    <property type="entry name" value="Iron-dependent repressor protein, dimerization domain"/>
    <property type="match status" value="1"/>
</dbReference>
<dbReference type="STRING" id="411467.BACCAP_02572"/>
<feature type="domain" description="Iron dependent repressor metal binding and dimerisation" evidence="6">
    <location>
        <begin position="64"/>
        <end position="117"/>
    </location>
</feature>
<dbReference type="InterPro" id="IPR036421">
    <property type="entry name" value="Fe_dep_repressor_sf"/>
</dbReference>